<dbReference type="GeneID" id="48278987"/>
<reference evidence="1 2" key="1">
    <citation type="submission" date="2018-06" db="EMBL/GenBank/DDBJ databases">
        <authorList>
            <consortium name="Pathogen Informatics"/>
            <person name="Doyle S."/>
        </authorList>
    </citation>
    <scope>NUCLEOTIDE SEQUENCE [LARGE SCALE GENOMIC DNA]</scope>
    <source>
        <strain evidence="1 2">NCTC10338</strain>
    </source>
</reference>
<proteinExistence type="predicted"/>
<evidence type="ECO:0000313" key="2">
    <source>
        <dbReference type="Proteomes" id="UP000255295"/>
    </source>
</evidence>
<name>A0AAJ4ZRB7_LYSSH</name>
<dbReference type="Proteomes" id="UP000255295">
    <property type="component" value="Unassembled WGS sequence"/>
</dbReference>
<comment type="caution">
    <text evidence="1">The sequence shown here is derived from an EMBL/GenBank/DDBJ whole genome shotgun (WGS) entry which is preliminary data.</text>
</comment>
<evidence type="ECO:0000313" key="1">
    <source>
        <dbReference type="EMBL" id="SUV15113.1"/>
    </source>
</evidence>
<dbReference type="EMBL" id="UFSZ01000001">
    <property type="protein sequence ID" value="SUV15113.1"/>
    <property type="molecule type" value="Genomic_DNA"/>
</dbReference>
<accession>A0AAJ4ZRB7</accession>
<sequence>MMNQEQLNAIKKEYSNMDWEYFRENAGDLLTDEIDIYNTVVIEGVPALIAEVERLNKELNKSKVEQMDLLTDKAFERSEKRKYIKLTHLVNEENKRLRKALEYYADTKHYEPYCIPVGDYASDVTEDNGEIARQALGGEADE</sequence>
<organism evidence="1 2">
    <name type="scientific">Lysinibacillus sphaericus</name>
    <name type="common">Bacillus sphaericus</name>
    <dbReference type="NCBI Taxonomy" id="1421"/>
    <lineage>
        <taxon>Bacteria</taxon>
        <taxon>Bacillati</taxon>
        <taxon>Bacillota</taxon>
        <taxon>Bacilli</taxon>
        <taxon>Bacillales</taxon>
        <taxon>Bacillaceae</taxon>
        <taxon>Lysinibacillus</taxon>
    </lineage>
</organism>
<dbReference type="AlphaFoldDB" id="A0AAJ4ZRB7"/>
<protein>
    <submittedName>
        <fullName evidence="1">Uncharacterized protein</fullName>
    </submittedName>
</protein>
<dbReference type="RefSeq" id="WP_137034874.1">
    <property type="nucleotide sequence ID" value="NZ_BJNS01000014.1"/>
</dbReference>
<gene>
    <name evidence="1" type="ORF">NCTC10338_00132</name>
</gene>